<gene>
    <name evidence="2" type="ORF">C7H19_23185</name>
</gene>
<evidence type="ECO:0000313" key="2">
    <source>
        <dbReference type="EMBL" id="PSF31166.1"/>
    </source>
</evidence>
<sequence length="119" mass="13417">MKIVADANTQSYIVKQLRSDGHDLIWIVEIAPSISDQQVLAIANDNQALLLTNDKDFGEMVFREKLSSYYGIILLRLDGLTTEQKCLIVSSFIKNNENKLANTFTVITPTNIRTQKLSE</sequence>
<dbReference type="RefSeq" id="WP_106459285.1">
    <property type="nucleotide sequence ID" value="NZ_PXOH01000048.1"/>
</dbReference>
<dbReference type="AlphaFoldDB" id="A0A2T1LRE6"/>
<accession>A0A2T1LRE6</accession>
<comment type="caution">
    <text evidence="2">The sequence shown here is derived from an EMBL/GenBank/DDBJ whole genome shotgun (WGS) entry which is preliminary data.</text>
</comment>
<dbReference type="Proteomes" id="UP000239001">
    <property type="component" value="Unassembled WGS sequence"/>
</dbReference>
<reference evidence="2 3" key="1">
    <citation type="submission" date="2018-03" db="EMBL/GenBank/DDBJ databases">
        <title>The ancient ancestry and fast evolution of plastids.</title>
        <authorList>
            <person name="Moore K.R."/>
            <person name="Magnabosco C."/>
            <person name="Momper L."/>
            <person name="Gold D.A."/>
            <person name="Bosak T."/>
            <person name="Fournier G.P."/>
        </authorList>
    </citation>
    <scope>NUCLEOTIDE SEQUENCE [LARGE SCALE GENOMIC DNA]</scope>
    <source>
        <strain evidence="2 3">CCALA 016</strain>
    </source>
</reference>
<proteinExistence type="predicted"/>
<dbReference type="OrthoDB" id="9806751at2"/>
<dbReference type="EMBL" id="PXOH01000048">
    <property type="protein sequence ID" value="PSF31166.1"/>
    <property type="molecule type" value="Genomic_DNA"/>
</dbReference>
<dbReference type="Pfam" id="PF18480">
    <property type="entry name" value="DUF5615"/>
    <property type="match status" value="1"/>
</dbReference>
<name>A0A2T1LRE6_9CHRO</name>
<evidence type="ECO:0000259" key="1">
    <source>
        <dbReference type="Pfam" id="PF18480"/>
    </source>
</evidence>
<dbReference type="InterPro" id="IPR041049">
    <property type="entry name" value="DUF5615"/>
</dbReference>
<evidence type="ECO:0000313" key="3">
    <source>
        <dbReference type="Proteomes" id="UP000239001"/>
    </source>
</evidence>
<organism evidence="2 3">
    <name type="scientific">Aphanothece hegewaldii CCALA 016</name>
    <dbReference type="NCBI Taxonomy" id="2107694"/>
    <lineage>
        <taxon>Bacteria</taxon>
        <taxon>Bacillati</taxon>
        <taxon>Cyanobacteriota</taxon>
        <taxon>Cyanophyceae</taxon>
        <taxon>Oscillatoriophycideae</taxon>
        <taxon>Chroococcales</taxon>
        <taxon>Aphanothecaceae</taxon>
        <taxon>Aphanothece</taxon>
    </lineage>
</organism>
<keyword evidence="3" id="KW-1185">Reference proteome</keyword>
<protein>
    <recommendedName>
        <fullName evidence="1">DUF5615 domain-containing protein</fullName>
    </recommendedName>
</protein>
<reference evidence="2 3" key="2">
    <citation type="submission" date="2018-03" db="EMBL/GenBank/DDBJ databases">
        <authorList>
            <person name="Keele B.F."/>
        </authorList>
    </citation>
    <scope>NUCLEOTIDE SEQUENCE [LARGE SCALE GENOMIC DNA]</scope>
    <source>
        <strain evidence="2 3">CCALA 016</strain>
    </source>
</reference>
<feature type="domain" description="DUF5615" evidence="1">
    <location>
        <begin position="1"/>
        <end position="109"/>
    </location>
</feature>